<accession>D3DJU2</accession>
<dbReference type="EMBL" id="AP011112">
    <property type="protein sequence ID" value="BAI70094.1"/>
    <property type="molecule type" value="Genomic_DNA"/>
</dbReference>
<keyword evidence="2" id="KW-0812">Transmembrane</keyword>
<feature type="transmembrane region" description="Helical" evidence="2">
    <location>
        <begin position="12"/>
        <end position="33"/>
    </location>
</feature>
<sequence>MEALNKLPAWQRYTLVLGLPAILMVYAYFFFVSPLREEVSKLRGEREKTQQEIQSIQRSMNPKILENLRKKEEETKKLVEEKERELETIVGSIPTEKDASLILRDIGLLAKRSGLVITNLQIGSKQETAYVLEPVGDQRLVRELQPKPQQEQAKGKKQEKAKEEGVKHIKADVKITLLGTYPAFEKFMEGLSKGGITSYPSSLQISQAEQGRLRGELNIFVLVKKEEGK</sequence>
<evidence type="ECO:0000313" key="3">
    <source>
        <dbReference type="EMBL" id="BAI70094.1"/>
    </source>
</evidence>
<keyword evidence="4" id="KW-1185">Reference proteome</keyword>
<keyword evidence="2" id="KW-1133">Transmembrane helix</keyword>
<dbReference type="InterPro" id="IPR014717">
    <property type="entry name" value="Transl_elong_EF1B/ribsomal_bS6"/>
</dbReference>
<reference evidence="3 4" key="1">
    <citation type="journal article" date="2010" name="J. Bacteriol.">
        <title>Complete genome sequence of the thermophilic, obligately chemolithoautotrophic hydrogen-oxidizing bacterium Hydrogenobacter thermophilus TK-6.</title>
        <authorList>
            <person name="Arai H."/>
            <person name="Kanbe H."/>
            <person name="Ishii M."/>
            <person name="Igarashi Y."/>
        </authorList>
    </citation>
    <scope>NUCLEOTIDE SEQUENCE [LARGE SCALE GENOMIC DNA]</scope>
    <source>
        <strain evidence="4">DSM 6534 / IAM 12695 / TK-6 [Tokyo]</strain>
    </source>
</reference>
<keyword evidence="2" id="KW-0472">Membrane</keyword>
<dbReference type="Gene3D" id="3.30.70.60">
    <property type="match status" value="1"/>
</dbReference>
<evidence type="ECO:0008006" key="5">
    <source>
        <dbReference type="Google" id="ProtNLM"/>
    </source>
</evidence>
<dbReference type="eggNOG" id="COG3167">
    <property type="taxonomic scope" value="Bacteria"/>
</dbReference>
<protein>
    <recommendedName>
        <fullName evidence="5">Pilus assembly protein, PilO</fullName>
    </recommendedName>
</protein>
<keyword evidence="1" id="KW-0175">Coiled coil</keyword>
<feature type="coiled-coil region" evidence="1">
    <location>
        <begin position="39"/>
        <end position="89"/>
    </location>
</feature>
<dbReference type="STRING" id="608538.HTH_1647"/>
<evidence type="ECO:0000256" key="1">
    <source>
        <dbReference type="SAM" id="Coils"/>
    </source>
</evidence>
<name>D3DJU2_HYDTT</name>
<proteinExistence type="predicted"/>
<organism evidence="3 4">
    <name type="scientific">Hydrogenobacter thermophilus (strain DSM 6534 / IAM 12695 / TK-6)</name>
    <dbReference type="NCBI Taxonomy" id="608538"/>
    <lineage>
        <taxon>Bacteria</taxon>
        <taxon>Pseudomonadati</taxon>
        <taxon>Aquificota</taxon>
        <taxon>Aquificia</taxon>
        <taxon>Aquificales</taxon>
        <taxon>Aquificaceae</taxon>
        <taxon>Hydrogenobacter</taxon>
    </lineage>
</organism>
<gene>
    <name evidence="3" type="ordered locus">HTH_1647</name>
</gene>
<evidence type="ECO:0000256" key="2">
    <source>
        <dbReference type="SAM" id="Phobius"/>
    </source>
</evidence>
<dbReference type="KEGG" id="hth:HTH_1647"/>
<dbReference type="AlphaFoldDB" id="D3DJU2"/>
<dbReference type="RefSeq" id="WP_012964274.1">
    <property type="nucleotide sequence ID" value="NC_013799.1"/>
</dbReference>
<dbReference type="Proteomes" id="UP000002574">
    <property type="component" value="Chromosome"/>
</dbReference>
<evidence type="ECO:0000313" key="4">
    <source>
        <dbReference type="Proteomes" id="UP000002574"/>
    </source>
</evidence>
<dbReference type="KEGG" id="hte:Hydth_1633"/>
<dbReference type="OrthoDB" id="9974358at2"/>